<evidence type="ECO:0000259" key="6">
    <source>
        <dbReference type="Pfam" id="PF08281"/>
    </source>
</evidence>
<dbReference type="SUPFAM" id="SSF88659">
    <property type="entry name" value="Sigma3 and sigma4 domains of RNA polymerase sigma factors"/>
    <property type="match status" value="1"/>
</dbReference>
<dbReference type="EMBL" id="BARU01034655">
    <property type="protein sequence ID" value="GAH66094.1"/>
    <property type="molecule type" value="Genomic_DNA"/>
</dbReference>
<evidence type="ECO:0000256" key="4">
    <source>
        <dbReference type="ARBA" id="ARBA00023163"/>
    </source>
</evidence>
<dbReference type="Gene3D" id="1.10.1740.10">
    <property type="match status" value="1"/>
</dbReference>
<keyword evidence="2" id="KW-0805">Transcription regulation</keyword>
<dbReference type="InterPro" id="IPR039425">
    <property type="entry name" value="RNA_pol_sigma-70-like"/>
</dbReference>
<comment type="similarity">
    <text evidence="1">Belongs to the sigma-70 factor family. ECF subfamily.</text>
</comment>
<keyword evidence="3" id="KW-0731">Sigma factor</keyword>
<feature type="domain" description="RNA polymerase sigma factor 70 region 4 type 2" evidence="6">
    <location>
        <begin position="138"/>
        <end position="185"/>
    </location>
</feature>
<protein>
    <submittedName>
        <fullName evidence="7">Uncharacterized protein</fullName>
    </submittedName>
</protein>
<reference evidence="7" key="1">
    <citation type="journal article" date="2014" name="Front. Microbiol.">
        <title>High frequency of phylogenetically diverse reductive dehalogenase-homologous genes in deep subseafloor sedimentary metagenomes.</title>
        <authorList>
            <person name="Kawai M."/>
            <person name="Futagami T."/>
            <person name="Toyoda A."/>
            <person name="Takaki Y."/>
            <person name="Nishi S."/>
            <person name="Hori S."/>
            <person name="Arai W."/>
            <person name="Tsubouchi T."/>
            <person name="Morono Y."/>
            <person name="Uchiyama I."/>
            <person name="Ito T."/>
            <person name="Fujiyama A."/>
            <person name="Inagaki F."/>
            <person name="Takami H."/>
        </authorList>
    </citation>
    <scope>NUCLEOTIDE SEQUENCE</scope>
    <source>
        <strain evidence="7">Expedition CK06-06</strain>
    </source>
</reference>
<dbReference type="GO" id="GO:0016987">
    <property type="term" value="F:sigma factor activity"/>
    <property type="evidence" value="ECO:0007669"/>
    <property type="project" value="UniProtKB-KW"/>
</dbReference>
<dbReference type="InterPro" id="IPR013325">
    <property type="entry name" value="RNA_pol_sigma_r2"/>
</dbReference>
<organism evidence="7">
    <name type="scientific">marine sediment metagenome</name>
    <dbReference type="NCBI Taxonomy" id="412755"/>
    <lineage>
        <taxon>unclassified sequences</taxon>
        <taxon>metagenomes</taxon>
        <taxon>ecological metagenomes</taxon>
    </lineage>
</organism>
<dbReference type="InterPro" id="IPR007627">
    <property type="entry name" value="RNA_pol_sigma70_r2"/>
</dbReference>
<dbReference type="InterPro" id="IPR013249">
    <property type="entry name" value="RNA_pol_sigma70_r4_t2"/>
</dbReference>
<evidence type="ECO:0000256" key="1">
    <source>
        <dbReference type="ARBA" id="ARBA00010641"/>
    </source>
</evidence>
<dbReference type="AlphaFoldDB" id="X1IJ07"/>
<dbReference type="GO" id="GO:0003677">
    <property type="term" value="F:DNA binding"/>
    <property type="evidence" value="ECO:0007669"/>
    <property type="project" value="InterPro"/>
</dbReference>
<dbReference type="Gene3D" id="1.10.10.10">
    <property type="entry name" value="Winged helix-like DNA-binding domain superfamily/Winged helix DNA-binding domain"/>
    <property type="match status" value="1"/>
</dbReference>
<dbReference type="SUPFAM" id="SSF88946">
    <property type="entry name" value="Sigma2 domain of RNA polymerase sigma factors"/>
    <property type="match status" value="1"/>
</dbReference>
<dbReference type="InterPro" id="IPR014284">
    <property type="entry name" value="RNA_pol_sigma-70_dom"/>
</dbReference>
<comment type="caution">
    <text evidence="7">The sequence shown here is derived from an EMBL/GenBank/DDBJ whole genome shotgun (WGS) entry which is preliminary data.</text>
</comment>
<dbReference type="CDD" id="cd06171">
    <property type="entry name" value="Sigma70_r4"/>
    <property type="match status" value="1"/>
</dbReference>
<dbReference type="NCBIfam" id="TIGR02937">
    <property type="entry name" value="sigma70-ECF"/>
    <property type="match status" value="1"/>
</dbReference>
<keyword evidence="4" id="KW-0804">Transcription</keyword>
<dbReference type="PANTHER" id="PTHR43133:SF25">
    <property type="entry name" value="RNA POLYMERASE SIGMA FACTOR RFAY-RELATED"/>
    <property type="match status" value="1"/>
</dbReference>
<gene>
    <name evidence="7" type="ORF">S03H2_54365</name>
</gene>
<dbReference type="PANTHER" id="PTHR43133">
    <property type="entry name" value="RNA POLYMERASE ECF-TYPE SIGMA FACTO"/>
    <property type="match status" value="1"/>
</dbReference>
<dbReference type="InterPro" id="IPR036388">
    <property type="entry name" value="WH-like_DNA-bd_sf"/>
</dbReference>
<evidence type="ECO:0000256" key="3">
    <source>
        <dbReference type="ARBA" id="ARBA00023082"/>
    </source>
</evidence>
<dbReference type="Pfam" id="PF04542">
    <property type="entry name" value="Sigma70_r2"/>
    <property type="match status" value="1"/>
</dbReference>
<evidence type="ECO:0000313" key="7">
    <source>
        <dbReference type="EMBL" id="GAH66094.1"/>
    </source>
</evidence>
<dbReference type="InterPro" id="IPR013324">
    <property type="entry name" value="RNA_pol_sigma_r3/r4-like"/>
</dbReference>
<evidence type="ECO:0000256" key="2">
    <source>
        <dbReference type="ARBA" id="ARBA00023015"/>
    </source>
</evidence>
<accession>X1IJ07</accession>
<proteinExistence type="inferred from homology"/>
<dbReference type="GO" id="GO:0006352">
    <property type="term" value="P:DNA-templated transcription initiation"/>
    <property type="evidence" value="ECO:0007669"/>
    <property type="project" value="InterPro"/>
</dbReference>
<name>X1IJ07_9ZZZZ</name>
<sequence>MKPVLDKLTDAELLDRYAAGEETAFREIVNRYKNGLYMFLRQFLNRRDMVEDVFQETFLQLFTSRDSFDVSRPLRPWLFTIAANKARDALRKHQRTAAIPIGTIAESQDLSFDDVLNTLTSDRTTPYEKLEKSETASQVGQIIANMPENLREILILAYFNKFSYKQMAQILSIPIGTVKSRLHTAVGRFAKDWKTSVGSEKTK</sequence>
<evidence type="ECO:0000259" key="5">
    <source>
        <dbReference type="Pfam" id="PF04542"/>
    </source>
</evidence>
<dbReference type="Pfam" id="PF08281">
    <property type="entry name" value="Sigma70_r4_2"/>
    <property type="match status" value="1"/>
</dbReference>
<feature type="domain" description="RNA polymerase sigma-70 region 2" evidence="5">
    <location>
        <begin position="29"/>
        <end position="96"/>
    </location>
</feature>